<dbReference type="Pfam" id="PF05175">
    <property type="entry name" value="MTS"/>
    <property type="match status" value="1"/>
</dbReference>
<dbReference type="Proteomes" id="UP001243212">
    <property type="component" value="Unassembled WGS sequence"/>
</dbReference>
<organism evidence="7 8">
    <name type="scientific">Trueperella bonasi</name>
    <dbReference type="NCBI Taxonomy" id="312286"/>
    <lineage>
        <taxon>Bacteria</taxon>
        <taxon>Bacillati</taxon>
        <taxon>Actinomycetota</taxon>
        <taxon>Actinomycetes</taxon>
        <taxon>Actinomycetales</taxon>
        <taxon>Actinomycetaceae</taxon>
        <taxon>Trueperella</taxon>
    </lineage>
</organism>
<dbReference type="InterPro" id="IPR007848">
    <property type="entry name" value="Small_mtfrase_dom"/>
</dbReference>
<dbReference type="CDD" id="cd02440">
    <property type="entry name" value="AdoMet_MTases"/>
    <property type="match status" value="1"/>
</dbReference>
<evidence type="ECO:0000313" key="8">
    <source>
        <dbReference type="Proteomes" id="UP001243212"/>
    </source>
</evidence>
<dbReference type="SUPFAM" id="SSF53335">
    <property type="entry name" value="S-adenosyl-L-methionine-dependent methyltransferases"/>
    <property type="match status" value="1"/>
</dbReference>
<name>A0ABT9NFR7_9ACTO</name>
<dbReference type="PANTHER" id="PTHR45875">
    <property type="entry name" value="METHYLTRANSFERASE N6AMT1"/>
    <property type="match status" value="1"/>
</dbReference>
<comment type="similarity">
    <text evidence="1">Belongs to the eukaryotic/archaeal PrmC-related family.</text>
</comment>
<dbReference type="PANTHER" id="PTHR45875:SF1">
    <property type="entry name" value="METHYLTRANSFERASE N6AMT1"/>
    <property type="match status" value="1"/>
</dbReference>
<dbReference type="Gene3D" id="3.40.50.150">
    <property type="entry name" value="Vaccinia Virus protein VP39"/>
    <property type="match status" value="1"/>
</dbReference>
<dbReference type="PROSITE" id="PS00092">
    <property type="entry name" value="N6_MTASE"/>
    <property type="match status" value="1"/>
</dbReference>
<keyword evidence="2 7" id="KW-0489">Methyltransferase</keyword>
<accession>A0ABT9NFR7</accession>
<reference evidence="7 8" key="1">
    <citation type="submission" date="2023-07" db="EMBL/GenBank/DDBJ databases">
        <title>Sequencing the genomes of 1000 actinobacteria strains.</title>
        <authorList>
            <person name="Klenk H.-P."/>
        </authorList>
    </citation>
    <scope>NUCLEOTIDE SEQUENCE [LARGE SCALE GENOMIC DNA]</scope>
    <source>
        <strain evidence="7 8">DSM 17163</strain>
    </source>
</reference>
<evidence type="ECO:0000256" key="4">
    <source>
        <dbReference type="ARBA" id="ARBA00022691"/>
    </source>
</evidence>
<keyword evidence="3" id="KW-0808">Transferase</keyword>
<protein>
    <submittedName>
        <fullName evidence="7">SAM-dependent methyltransferase</fullName>
    </submittedName>
</protein>
<feature type="domain" description="DUF7059" evidence="6">
    <location>
        <begin position="8"/>
        <end position="84"/>
    </location>
</feature>
<dbReference type="InterPro" id="IPR052190">
    <property type="entry name" value="Euk-Arch_PrmC-MTase"/>
</dbReference>
<proteinExistence type="inferred from homology"/>
<dbReference type="GO" id="GO:0032259">
    <property type="term" value="P:methylation"/>
    <property type="evidence" value="ECO:0007669"/>
    <property type="project" value="UniProtKB-KW"/>
</dbReference>
<evidence type="ECO:0000259" key="6">
    <source>
        <dbReference type="Pfam" id="PF23186"/>
    </source>
</evidence>
<keyword evidence="8" id="KW-1185">Reference proteome</keyword>
<sequence length="557" mass="59819">MTLRHDLAGWTRDAIASHLGERALAALDRDIAVPARIAAGHSSQPPDCNAQTVGHSSQTALLTRLLWLGDSLTEQELALALPATFQSQGAQNSGRLPFLCPADGGADRNGKGLVSTGQLAPTTDRWRSRWQVVPVDIPQHLRPIIAEANPDSLAARTNTVWIASSHGALQGARHGENFVMGVGGASRTLAQLASYQPGTRVLDLGTGSGFHAILAALCGASATATDVSEAALQLAEFNALLNGVRLDIRSGSLFDPVRAERFDTVVSNPPFVITPPSARDGVGRLNYRDGGLEGDQLSEHVVRALAEHLYDDGRAWMLLNWEIPTGAEESDGGGDPYLPLRQWAAPNLDLHVIMRERLPVTSYIETWLADGGLRLGHPDYERSYAAWLADFDKRGITEIGLGYISAGPACTQAQPTSGRAPVAPLFLGQHLRGTPPANLHEYTEAIWHQRHLGSAEVLTLAPIASNLVEHRFYHPGEPDPWIIKFTQTNGFGEEMLATTELAGFVSVADGELTTAQITAALAEILHSDPADLAGQLLPKVVEMKRLGMLTFDDPPCE</sequence>
<evidence type="ECO:0000256" key="2">
    <source>
        <dbReference type="ARBA" id="ARBA00022603"/>
    </source>
</evidence>
<dbReference type="InterPro" id="IPR029063">
    <property type="entry name" value="SAM-dependent_MTases_sf"/>
</dbReference>
<comment type="caution">
    <text evidence="7">The sequence shown here is derived from an EMBL/GenBank/DDBJ whole genome shotgun (WGS) entry which is preliminary data.</text>
</comment>
<dbReference type="InterPro" id="IPR002052">
    <property type="entry name" value="DNA_methylase_N6_adenine_CS"/>
</dbReference>
<keyword evidence="4" id="KW-0949">S-adenosyl-L-methionine</keyword>
<dbReference type="EMBL" id="JAUSQX010000001">
    <property type="protein sequence ID" value="MDP9806237.1"/>
    <property type="molecule type" value="Genomic_DNA"/>
</dbReference>
<gene>
    <name evidence="7" type="ORF">J2S70_000819</name>
</gene>
<dbReference type="Pfam" id="PF23186">
    <property type="entry name" value="DUF7059"/>
    <property type="match status" value="1"/>
</dbReference>
<dbReference type="GO" id="GO:0008168">
    <property type="term" value="F:methyltransferase activity"/>
    <property type="evidence" value="ECO:0007669"/>
    <property type="project" value="UniProtKB-KW"/>
</dbReference>
<evidence type="ECO:0000313" key="7">
    <source>
        <dbReference type="EMBL" id="MDP9806237.1"/>
    </source>
</evidence>
<evidence type="ECO:0000256" key="1">
    <source>
        <dbReference type="ARBA" id="ARBA00006149"/>
    </source>
</evidence>
<dbReference type="RefSeq" id="WP_307682469.1">
    <property type="nucleotide sequence ID" value="NZ_JAUSQX010000001.1"/>
</dbReference>
<evidence type="ECO:0000259" key="5">
    <source>
        <dbReference type="Pfam" id="PF05175"/>
    </source>
</evidence>
<evidence type="ECO:0000256" key="3">
    <source>
        <dbReference type="ARBA" id="ARBA00022679"/>
    </source>
</evidence>
<feature type="domain" description="Methyltransferase small" evidence="5">
    <location>
        <begin position="185"/>
        <end position="272"/>
    </location>
</feature>
<dbReference type="InterPro" id="IPR055487">
    <property type="entry name" value="DUF7059"/>
</dbReference>